<evidence type="ECO:0000256" key="1">
    <source>
        <dbReference type="ARBA" id="ARBA00004651"/>
    </source>
</evidence>
<dbReference type="Proteomes" id="UP000184164">
    <property type="component" value="Unassembled WGS sequence"/>
</dbReference>
<dbReference type="AlphaFoldDB" id="A0A1M5BMK5"/>
<feature type="transmembrane region" description="Helical" evidence="7">
    <location>
        <begin position="321"/>
        <end position="344"/>
    </location>
</feature>
<evidence type="ECO:0000256" key="6">
    <source>
        <dbReference type="ARBA" id="ARBA00023136"/>
    </source>
</evidence>
<dbReference type="PANTHER" id="PTHR30250">
    <property type="entry name" value="PST FAMILY PREDICTED COLANIC ACID TRANSPORTER"/>
    <property type="match status" value="1"/>
</dbReference>
<feature type="transmembrane region" description="Helical" evidence="7">
    <location>
        <begin position="290"/>
        <end position="309"/>
    </location>
</feature>
<dbReference type="GO" id="GO:0005886">
    <property type="term" value="C:plasma membrane"/>
    <property type="evidence" value="ECO:0007669"/>
    <property type="project" value="UniProtKB-SubCell"/>
</dbReference>
<feature type="transmembrane region" description="Helical" evidence="7">
    <location>
        <begin position="356"/>
        <end position="376"/>
    </location>
</feature>
<feature type="transmembrane region" description="Helical" evidence="7">
    <location>
        <begin position="46"/>
        <end position="70"/>
    </location>
</feature>
<gene>
    <name evidence="8" type="ORF">SAMN05444274_105204</name>
</gene>
<accession>A0A1M5BMK5</accession>
<reference evidence="8 9" key="1">
    <citation type="submission" date="2016-11" db="EMBL/GenBank/DDBJ databases">
        <authorList>
            <person name="Jaros S."/>
            <person name="Januszkiewicz K."/>
            <person name="Wedrychowicz H."/>
        </authorList>
    </citation>
    <scope>NUCLEOTIDE SEQUENCE [LARGE SCALE GENOMIC DNA]</scope>
    <source>
        <strain evidence="8 9">DSM 26910</strain>
    </source>
</reference>
<feature type="transmembrane region" description="Helical" evidence="7">
    <location>
        <begin position="146"/>
        <end position="167"/>
    </location>
</feature>
<dbReference type="CDD" id="cd13127">
    <property type="entry name" value="MATE_tuaB_like"/>
    <property type="match status" value="1"/>
</dbReference>
<dbReference type="EMBL" id="FQUM01000005">
    <property type="protein sequence ID" value="SHF43447.1"/>
    <property type="molecule type" value="Genomic_DNA"/>
</dbReference>
<keyword evidence="6 7" id="KW-0472">Membrane</keyword>
<evidence type="ECO:0000256" key="2">
    <source>
        <dbReference type="ARBA" id="ARBA00007430"/>
    </source>
</evidence>
<dbReference type="OrthoDB" id="9770347at2"/>
<dbReference type="Pfam" id="PF13440">
    <property type="entry name" value="Polysacc_synt_3"/>
    <property type="match status" value="1"/>
</dbReference>
<keyword evidence="4 7" id="KW-0812">Transmembrane</keyword>
<feature type="transmembrane region" description="Helical" evidence="7">
    <location>
        <begin position="82"/>
        <end position="102"/>
    </location>
</feature>
<dbReference type="RefSeq" id="WP_073002081.1">
    <property type="nucleotide sequence ID" value="NZ_FQUM01000005.1"/>
</dbReference>
<feature type="transmembrane region" description="Helical" evidence="7">
    <location>
        <begin position="441"/>
        <end position="463"/>
    </location>
</feature>
<name>A0A1M5BMK5_9BACT</name>
<evidence type="ECO:0000256" key="4">
    <source>
        <dbReference type="ARBA" id="ARBA00022692"/>
    </source>
</evidence>
<keyword evidence="3" id="KW-1003">Cell membrane</keyword>
<feature type="transmembrane region" description="Helical" evidence="7">
    <location>
        <begin position="417"/>
        <end position="435"/>
    </location>
</feature>
<feature type="transmembrane region" description="Helical" evidence="7">
    <location>
        <begin position="173"/>
        <end position="193"/>
    </location>
</feature>
<organism evidence="8 9">
    <name type="scientific">Mariniphaga anaerophila</name>
    <dbReference type="NCBI Taxonomy" id="1484053"/>
    <lineage>
        <taxon>Bacteria</taxon>
        <taxon>Pseudomonadati</taxon>
        <taxon>Bacteroidota</taxon>
        <taxon>Bacteroidia</taxon>
        <taxon>Marinilabiliales</taxon>
        <taxon>Prolixibacteraceae</taxon>
        <taxon>Mariniphaga</taxon>
    </lineage>
</organism>
<keyword evidence="9" id="KW-1185">Reference proteome</keyword>
<keyword evidence="5 7" id="KW-1133">Transmembrane helix</keyword>
<feature type="transmembrane region" description="Helical" evidence="7">
    <location>
        <begin position="22"/>
        <end position="40"/>
    </location>
</feature>
<comment type="subcellular location">
    <subcellularLocation>
        <location evidence="1">Cell membrane</location>
        <topology evidence="1">Multi-pass membrane protein</topology>
    </subcellularLocation>
</comment>
<feature type="transmembrane region" description="Helical" evidence="7">
    <location>
        <begin position="114"/>
        <end position="134"/>
    </location>
</feature>
<dbReference type="PANTHER" id="PTHR30250:SF10">
    <property type="entry name" value="LIPOPOLYSACCHARIDE BIOSYNTHESIS PROTEIN WZXC"/>
    <property type="match status" value="1"/>
</dbReference>
<evidence type="ECO:0000256" key="3">
    <source>
        <dbReference type="ARBA" id="ARBA00022475"/>
    </source>
</evidence>
<evidence type="ECO:0000256" key="5">
    <source>
        <dbReference type="ARBA" id="ARBA00022989"/>
    </source>
</evidence>
<dbReference type="InterPro" id="IPR050833">
    <property type="entry name" value="Poly_Biosynth_Transport"/>
</dbReference>
<protein>
    <submittedName>
        <fullName evidence="8">Membrane protein involved in the export of O-antigen and teichoic acid</fullName>
    </submittedName>
</protein>
<sequence>MTDSTLKTKATKGMLWSAVDKFAAKAGQFIIGVILARLLMPEDFGLIGMLSIFIAISQIFIDSGMGSGLIQKKSRTNTDFSTVFIFNFAISCLFYLTLFFSAQPIARFYDMPQLVILTRVLAINIIINSLAIVQRSRLTINIDFKTIAKVNVTSVFAGGIIAIFLAYQGWGVWALVIQRIVYSLTSTLMLWFLNRWRFTIQFSKKSFNRLFSYGSKLLIAGLYAQTMHEVYNIVIGKAYSASELGYYTRAKSFAEMTAGTVSGILHQVTFPILASLQDDKDRMVSVYSRLIKMAAFFVIPAMTLLSLMSEPLIRLLLTDKWISVVVLLQWMSFARIFHPISVINMNILNAVGRSDLFLKVDLSKFPITVLALIITIPLGVKAIVIGHVVTSFIAFFINAYIPGKMFGYGGLKQLKDLLPVVFATGIMALLVAGLNRLIDDLLAKLIIGSLAGLTVYLIVCYFFKLEELNELKAILNKVKPKITYDRKHKN</sequence>
<evidence type="ECO:0000313" key="9">
    <source>
        <dbReference type="Proteomes" id="UP000184164"/>
    </source>
</evidence>
<evidence type="ECO:0000256" key="7">
    <source>
        <dbReference type="SAM" id="Phobius"/>
    </source>
</evidence>
<evidence type="ECO:0000313" key="8">
    <source>
        <dbReference type="EMBL" id="SHF43447.1"/>
    </source>
</evidence>
<proteinExistence type="inferred from homology"/>
<dbReference type="STRING" id="1484053.SAMN05444274_105204"/>
<comment type="similarity">
    <text evidence="2">Belongs to the polysaccharide synthase family.</text>
</comment>